<dbReference type="Proteomes" id="UP000799291">
    <property type="component" value="Unassembled WGS sequence"/>
</dbReference>
<dbReference type="PROSITE" id="PS00086">
    <property type="entry name" value="CYTOCHROME_P450"/>
    <property type="match status" value="1"/>
</dbReference>
<comment type="similarity">
    <text evidence="5">Belongs to the cytochrome P450 family.</text>
</comment>
<dbReference type="PRINTS" id="PR00385">
    <property type="entry name" value="P450"/>
</dbReference>
<dbReference type="Pfam" id="PF00067">
    <property type="entry name" value="p450"/>
    <property type="match status" value="1"/>
</dbReference>
<dbReference type="GO" id="GO:0016705">
    <property type="term" value="F:oxidoreductase activity, acting on paired donors, with incorporation or reduction of molecular oxygen"/>
    <property type="evidence" value="ECO:0007669"/>
    <property type="project" value="InterPro"/>
</dbReference>
<organism evidence="6 7">
    <name type="scientific">Lentithecium fluviatile CBS 122367</name>
    <dbReference type="NCBI Taxonomy" id="1168545"/>
    <lineage>
        <taxon>Eukaryota</taxon>
        <taxon>Fungi</taxon>
        <taxon>Dikarya</taxon>
        <taxon>Ascomycota</taxon>
        <taxon>Pezizomycotina</taxon>
        <taxon>Dothideomycetes</taxon>
        <taxon>Pleosporomycetidae</taxon>
        <taxon>Pleosporales</taxon>
        <taxon>Massarineae</taxon>
        <taxon>Lentitheciaceae</taxon>
        <taxon>Lentithecium</taxon>
    </lineage>
</organism>
<dbReference type="SUPFAM" id="SSF48264">
    <property type="entry name" value="Cytochrome P450"/>
    <property type="match status" value="1"/>
</dbReference>
<dbReference type="PRINTS" id="PR00463">
    <property type="entry name" value="EP450I"/>
</dbReference>
<keyword evidence="4 5" id="KW-0349">Heme</keyword>
<reference evidence="6" key="1">
    <citation type="journal article" date="2020" name="Stud. Mycol.">
        <title>101 Dothideomycetes genomes: a test case for predicting lifestyles and emergence of pathogens.</title>
        <authorList>
            <person name="Haridas S."/>
            <person name="Albert R."/>
            <person name="Binder M."/>
            <person name="Bloem J."/>
            <person name="Labutti K."/>
            <person name="Salamov A."/>
            <person name="Andreopoulos B."/>
            <person name="Baker S."/>
            <person name="Barry K."/>
            <person name="Bills G."/>
            <person name="Bluhm B."/>
            <person name="Cannon C."/>
            <person name="Castanera R."/>
            <person name="Culley D."/>
            <person name="Daum C."/>
            <person name="Ezra D."/>
            <person name="Gonzalez J."/>
            <person name="Henrissat B."/>
            <person name="Kuo A."/>
            <person name="Liang C."/>
            <person name="Lipzen A."/>
            <person name="Lutzoni F."/>
            <person name="Magnuson J."/>
            <person name="Mondo S."/>
            <person name="Nolan M."/>
            <person name="Ohm R."/>
            <person name="Pangilinan J."/>
            <person name="Park H.-J."/>
            <person name="Ramirez L."/>
            <person name="Alfaro M."/>
            <person name="Sun H."/>
            <person name="Tritt A."/>
            <person name="Yoshinaga Y."/>
            <person name="Zwiers L.-H."/>
            <person name="Turgeon B."/>
            <person name="Goodwin S."/>
            <person name="Spatafora J."/>
            <person name="Crous P."/>
            <person name="Grigoriev I."/>
        </authorList>
    </citation>
    <scope>NUCLEOTIDE SEQUENCE</scope>
    <source>
        <strain evidence="6">CBS 122367</strain>
    </source>
</reference>
<feature type="binding site" description="axial binding residue" evidence="4">
    <location>
        <position position="441"/>
    </location>
    <ligand>
        <name>heme</name>
        <dbReference type="ChEBI" id="CHEBI:30413"/>
    </ligand>
    <ligandPart>
        <name>Fe</name>
        <dbReference type="ChEBI" id="CHEBI:18248"/>
    </ligandPart>
</feature>
<dbReference type="GO" id="GO:0005506">
    <property type="term" value="F:iron ion binding"/>
    <property type="evidence" value="ECO:0007669"/>
    <property type="project" value="InterPro"/>
</dbReference>
<dbReference type="EMBL" id="MU005572">
    <property type="protein sequence ID" value="KAF2689030.1"/>
    <property type="molecule type" value="Genomic_DNA"/>
</dbReference>
<proteinExistence type="inferred from homology"/>
<dbReference type="GO" id="GO:0008168">
    <property type="term" value="F:methyltransferase activity"/>
    <property type="evidence" value="ECO:0007669"/>
    <property type="project" value="UniProtKB-KW"/>
</dbReference>
<protein>
    <submittedName>
        <fullName evidence="6">Pisatin demethylase</fullName>
    </submittedName>
</protein>
<gene>
    <name evidence="6" type="ORF">K458DRAFT_474711</name>
</gene>
<dbReference type="GO" id="GO:0032259">
    <property type="term" value="P:methylation"/>
    <property type="evidence" value="ECO:0007669"/>
    <property type="project" value="UniProtKB-KW"/>
</dbReference>
<dbReference type="GO" id="GO:0020037">
    <property type="term" value="F:heme binding"/>
    <property type="evidence" value="ECO:0007669"/>
    <property type="project" value="InterPro"/>
</dbReference>
<comment type="cofactor">
    <cofactor evidence="1 4">
        <name>heme</name>
        <dbReference type="ChEBI" id="CHEBI:30413"/>
    </cofactor>
</comment>
<dbReference type="PANTHER" id="PTHR24305:SF190">
    <property type="entry name" value="P450, PUTATIVE (EUROFUNG)-RELATED"/>
    <property type="match status" value="1"/>
</dbReference>
<dbReference type="OrthoDB" id="3934656at2759"/>
<evidence type="ECO:0000256" key="1">
    <source>
        <dbReference type="ARBA" id="ARBA00001971"/>
    </source>
</evidence>
<dbReference type="GO" id="GO:0004497">
    <property type="term" value="F:monooxygenase activity"/>
    <property type="evidence" value="ECO:0007669"/>
    <property type="project" value="UniProtKB-KW"/>
</dbReference>
<keyword evidence="6" id="KW-0808">Transferase</keyword>
<dbReference type="InterPro" id="IPR001128">
    <property type="entry name" value="Cyt_P450"/>
</dbReference>
<keyword evidence="3 4" id="KW-0408">Iron</keyword>
<dbReference type="InterPro" id="IPR017972">
    <property type="entry name" value="Cyt_P450_CS"/>
</dbReference>
<accession>A0A6G1JFM7</accession>
<name>A0A6G1JFM7_9PLEO</name>
<dbReference type="CDD" id="cd11060">
    <property type="entry name" value="CYP57A1-like"/>
    <property type="match status" value="1"/>
</dbReference>
<evidence type="ECO:0000256" key="5">
    <source>
        <dbReference type="RuleBase" id="RU000461"/>
    </source>
</evidence>
<dbReference type="PANTHER" id="PTHR24305">
    <property type="entry name" value="CYTOCHROME P450"/>
    <property type="match status" value="1"/>
</dbReference>
<evidence type="ECO:0000313" key="7">
    <source>
        <dbReference type="Proteomes" id="UP000799291"/>
    </source>
</evidence>
<evidence type="ECO:0000256" key="4">
    <source>
        <dbReference type="PIRSR" id="PIRSR602401-1"/>
    </source>
</evidence>
<dbReference type="Gene3D" id="1.10.630.10">
    <property type="entry name" value="Cytochrome P450"/>
    <property type="match status" value="1"/>
</dbReference>
<sequence length="497" mass="55662">MAFSIHILPSSDAIAALVLLGLGSFTKGLLSPLRTVPGPFLARFTRLWEIHAVRSRDFATYNIALHKKYGSIVRLAPNRYSLNDADAGKWILGHKTGLDKSNFYYPFGFVDTPNLFSETSNATHAKLRRPIAQVYSTTNLLHYEPFVDTCTAILIKRLDEYAREGKQLPVRELMQYYAFDVIGAITTGSRFGLLEENGDKSGIIEALDEGLDYSAIVGLIPVVHWWISKVVDLLGIKLSFIRMIDFINLHLNNRVSGRSKSPLGCQDFVDKMLQSEQDGKATRTHTFIACAQNIAAGSDTTAISLSSVIAHLCIYPEAMTKLRQELDEARKDGRLSDPATFQEAQKLPYLQAVIYEALRVHPAVGVPLTRVVGKAGAHLAGQYFPPGTEVGVNAWVIHNNEHIFGPDASQFRPERWLSEDSAERAALERNFLSFGIGPRTCIGKNISLLEMLKVIPQIVMGFDFELQRDERSGERYTWRTSFFTKQSFCCLVRKRSR</sequence>
<evidence type="ECO:0000313" key="6">
    <source>
        <dbReference type="EMBL" id="KAF2689030.1"/>
    </source>
</evidence>
<dbReference type="InterPro" id="IPR050121">
    <property type="entry name" value="Cytochrome_P450_monoxygenase"/>
</dbReference>
<keyword evidence="6" id="KW-0489">Methyltransferase</keyword>
<keyword evidence="7" id="KW-1185">Reference proteome</keyword>
<evidence type="ECO:0000256" key="3">
    <source>
        <dbReference type="ARBA" id="ARBA00023004"/>
    </source>
</evidence>
<dbReference type="AlphaFoldDB" id="A0A6G1JFM7"/>
<dbReference type="InterPro" id="IPR036396">
    <property type="entry name" value="Cyt_P450_sf"/>
</dbReference>
<dbReference type="InterPro" id="IPR002401">
    <property type="entry name" value="Cyt_P450_E_grp-I"/>
</dbReference>
<keyword evidence="5" id="KW-0560">Oxidoreductase</keyword>
<evidence type="ECO:0000256" key="2">
    <source>
        <dbReference type="ARBA" id="ARBA00022723"/>
    </source>
</evidence>
<keyword evidence="2 4" id="KW-0479">Metal-binding</keyword>
<keyword evidence="5" id="KW-0503">Monooxygenase</keyword>